<evidence type="ECO:0000313" key="1">
    <source>
        <dbReference type="EMBL" id="SMX37314.1"/>
    </source>
</evidence>
<dbReference type="GO" id="GO:0043770">
    <property type="term" value="F:demethylmenaquinone methyltransferase activity"/>
    <property type="evidence" value="ECO:0007669"/>
    <property type="project" value="UniProtKB-EC"/>
</dbReference>
<accession>A0A238K4J0</accession>
<dbReference type="Proteomes" id="UP000203464">
    <property type="component" value="Unassembled WGS sequence"/>
</dbReference>
<sequence length="239" mass="26620">MSSDPSYDPADVAALFDRCAGNYRWWSNVSSFGFVNRWRRAAVRQLPATHPEVVVDLMAGTGEIWPHVLARFPDAEITAIDISHQMHLHALEVLHSERADKITHLEANALTTPLPDGIADVVVSTFGLKTFNAEQHVILAEQVKRLLKPGGAFSLLEASDPKGWIGRPLFRFYMDHVIPLVEKLFLKGAEDFSMVGPYSKRFGDCESFAQAMRDVGLEVTYHRHFFGCATSVSGRKPVA</sequence>
<dbReference type="PANTHER" id="PTHR43591">
    <property type="entry name" value="METHYLTRANSFERASE"/>
    <property type="match status" value="1"/>
</dbReference>
<dbReference type="OrthoDB" id="9765084at2"/>
<dbReference type="AlphaFoldDB" id="A0A238K4J0"/>
<dbReference type="EC" id="2.1.1.163" evidence="1"/>
<keyword evidence="1" id="KW-0489">Methyltransferase</keyword>
<reference evidence="2" key="1">
    <citation type="submission" date="2017-05" db="EMBL/GenBank/DDBJ databases">
        <authorList>
            <person name="Rodrigo-Torres L."/>
            <person name="Arahal R. D."/>
            <person name="Lucena T."/>
        </authorList>
    </citation>
    <scope>NUCLEOTIDE SEQUENCE [LARGE SCALE GENOMIC DNA]</scope>
    <source>
        <strain evidence="2">CECT 8868</strain>
    </source>
</reference>
<keyword evidence="2" id="KW-1185">Reference proteome</keyword>
<dbReference type="RefSeq" id="WP_093995823.1">
    <property type="nucleotide sequence ID" value="NZ_FXYD01000002.1"/>
</dbReference>
<gene>
    <name evidence="1" type="primary">ubiE_1</name>
    <name evidence="1" type="ORF">OCA8868_01385</name>
</gene>
<keyword evidence="1" id="KW-0808">Transferase</keyword>
<proteinExistence type="predicted"/>
<dbReference type="CDD" id="cd02440">
    <property type="entry name" value="AdoMet_MTases"/>
    <property type="match status" value="1"/>
</dbReference>
<evidence type="ECO:0000313" key="2">
    <source>
        <dbReference type="Proteomes" id="UP000203464"/>
    </source>
</evidence>
<name>A0A238K4J0_9RHOB</name>
<dbReference type="SUPFAM" id="SSF53335">
    <property type="entry name" value="S-adenosyl-L-methionine-dependent methyltransferases"/>
    <property type="match status" value="1"/>
</dbReference>
<dbReference type="PANTHER" id="PTHR43591:SF24">
    <property type="entry name" value="2-METHOXY-6-POLYPRENYL-1,4-BENZOQUINOL METHYLASE, MITOCHONDRIAL"/>
    <property type="match status" value="1"/>
</dbReference>
<dbReference type="EMBL" id="FXYD01000002">
    <property type="protein sequence ID" value="SMX37314.1"/>
    <property type="molecule type" value="Genomic_DNA"/>
</dbReference>
<protein>
    <submittedName>
        <fullName evidence="1">Demethylmenaquinone methyltransferase</fullName>
        <ecNumber evidence="1">2.1.1.163</ecNumber>
    </submittedName>
</protein>
<dbReference type="GO" id="GO:0032259">
    <property type="term" value="P:methylation"/>
    <property type="evidence" value="ECO:0007669"/>
    <property type="project" value="UniProtKB-KW"/>
</dbReference>
<organism evidence="1 2">
    <name type="scientific">Octadecabacter ascidiaceicola</name>
    <dbReference type="NCBI Taxonomy" id="1655543"/>
    <lineage>
        <taxon>Bacteria</taxon>
        <taxon>Pseudomonadati</taxon>
        <taxon>Pseudomonadota</taxon>
        <taxon>Alphaproteobacteria</taxon>
        <taxon>Rhodobacterales</taxon>
        <taxon>Roseobacteraceae</taxon>
        <taxon>Octadecabacter</taxon>
    </lineage>
</organism>
<dbReference type="InterPro" id="IPR029063">
    <property type="entry name" value="SAM-dependent_MTases_sf"/>
</dbReference>
<dbReference type="Pfam" id="PF01209">
    <property type="entry name" value="Ubie_methyltran"/>
    <property type="match status" value="1"/>
</dbReference>
<dbReference type="Gene3D" id="3.40.50.150">
    <property type="entry name" value="Vaccinia Virus protein VP39"/>
    <property type="match status" value="1"/>
</dbReference>